<dbReference type="Pfam" id="PF01739">
    <property type="entry name" value="CheR"/>
    <property type="match status" value="1"/>
</dbReference>
<dbReference type="SUPFAM" id="SSF47757">
    <property type="entry name" value="Chemotaxis receptor methyltransferase CheR, N-terminal domain"/>
    <property type="match status" value="1"/>
</dbReference>
<evidence type="ECO:0000259" key="6">
    <source>
        <dbReference type="PROSITE" id="PS50123"/>
    </source>
</evidence>
<evidence type="ECO:0000256" key="1">
    <source>
        <dbReference type="ARBA" id="ARBA00001541"/>
    </source>
</evidence>
<evidence type="ECO:0000256" key="5">
    <source>
        <dbReference type="ARBA" id="ARBA00022691"/>
    </source>
</evidence>
<dbReference type="InterPro" id="IPR022641">
    <property type="entry name" value="CheR_N"/>
</dbReference>
<dbReference type="RefSeq" id="WP_190450231.1">
    <property type="nucleotide sequence ID" value="NZ_JAMPLM010000059.1"/>
</dbReference>
<dbReference type="PROSITE" id="PS50123">
    <property type="entry name" value="CHER"/>
    <property type="match status" value="1"/>
</dbReference>
<dbReference type="SMART" id="SM00138">
    <property type="entry name" value="MeTrc"/>
    <property type="match status" value="1"/>
</dbReference>
<dbReference type="Proteomes" id="UP001476950">
    <property type="component" value="Unassembled WGS sequence"/>
</dbReference>
<sequence length="299" mass="33993">MNNSDNDRSFVALLDYLKRSQGFDFSGYKRSSLQRRVQKQMNVRGIATLEDYTTYLETHPDEFASLLSTILINVTGFFRDAAAWSYLQEQVLPSLLALKSADTPIRVWSAGCASGEEAYTLVMLLTEILGASAFRQRVKIYATDVDEAALHQARHASYSLQALQAVSLELRNRYFEPIGDRFTFRADLRRVVIFGRHNLVQDAPISRLDLLVCRNTLMYFNAEMQARILSRLHFALSNTGILFLGKAEMLLTHTALFTPINRSHRLFAKVPKVHVRDRLNQNQLAESRAPDSHSAVNHL</sequence>
<accession>A0ABV0KSP8</accession>
<dbReference type="InterPro" id="IPR036804">
    <property type="entry name" value="CheR_N_sf"/>
</dbReference>
<comment type="caution">
    <text evidence="7">The sequence shown here is derived from an EMBL/GenBank/DDBJ whole genome shotgun (WGS) entry which is preliminary data.</text>
</comment>
<organism evidence="7 8">
    <name type="scientific">Stenomitos frigidus AS-A4</name>
    <dbReference type="NCBI Taxonomy" id="2933935"/>
    <lineage>
        <taxon>Bacteria</taxon>
        <taxon>Bacillati</taxon>
        <taxon>Cyanobacteriota</taxon>
        <taxon>Cyanophyceae</taxon>
        <taxon>Leptolyngbyales</taxon>
        <taxon>Leptolyngbyaceae</taxon>
        <taxon>Stenomitos</taxon>
    </lineage>
</organism>
<protein>
    <recommendedName>
        <fullName evidence="2">protein-glutamate O-methyltransferase</fullName>
        <ecNumber evidence="2">2.1.1.80</ecNumber>
    </recommendedName>
</protein>
<dbReference type="Gene3D" id="1.10.155.10">
    <property type="entry name" value="Chemotaxis receptor methyltransferase CheR, N-terminal domain"/>
    <property type="match status" value="1"/>
</dbReference>
<reference evidence="7 8" key="1">
    <citation type="submission" date="2022-04" db="EMBL/GenBank/DDBJ databases">
        <title>Positive selection, recombination, and allopatry shape intraspecific diversity of widespread and dominant cyanobacteria.</title>
        <authorList>
            <person name="Wei J."/>
            <person name="Shu W."/>
            <person name="Hu C."/>
        </authorList>
    </citation>
    <scope>NUCLEOTIDE SEQUENCE [LARGE SCALE GENOMIC DNA]</scope>
    <source>
        <strain evidence="7 8">AS-A4</strain>
    </source>
</reference>
<dbReference type="PANTHER" id="PTHR24422:SF10">
    <property type="entry name" value="CHEMOTAXIS PROTEIN METHYLTRANSFERASE 2"/>
    <property type="match status" value="1"/>
</dbReference>
<dbReference type="EC" id="2.1.1.80" evidence="2"/>
<feature type="domain" description="CheR-type methyltransferase" evidence="6">
    <location>
        <begin position="1"/>
        <end position="250"/>
    </location>
</feature>
<dbReference type="InterPro" id="IPR050903">
    <property type="entry name" value="Bact_Chemotaxis_MeTrfase"/>
</dbReference>
<dbReference type="InterPro" id="IPR029063">
    <property type="entry name" value="SAM-dependent_MTases_sf"/>
</dbReference>
<evidence type="ECO:0000313" key="7">
    <source>
        <dbReference type="EMBL" id="MEP1062273.1"/>
    </source>
</evidence>
<proteinExistence type="predicted"/>
<keyword evidence="4" id="KW-0808">Transferase</keyword>
<dbReference type="Gene3D" id="3.40.50.150">
    <property type="entry name" value="Vaccinia Virus protein VP39"/>
    <property type="match status" value="1"/>
</dbReference>
<evidence type="ECO:0000256" key="3">
    <source>
        <dbReference type="ARBA" id="ARBA00022603"/>
    </source>
</evidence>
<comment type="catalytic activity">
    <reaction evidence="1">
        <text>L-glutamyl-[protein] + S-adenosyl-L-methionine = [protein]-L-glutamate 5-O-methyl ester + S-adenosyl-L-homocysteine</text>
        <dbReference type="Rhea" id="RHEA:24452"/>
        <dbReference type="Rhea" id="RHEA-COMP:10208"/>
        <dbReference type="Rhea" id="RHEA-COMP:10311"/>
        <dbReference type="ChEBI" id="CHEBI:29973"/>
        <dbReference type="ChEBI" id="CHEBI:57856"/>
        <dbReference type="ChEBI" id="CHEBI:59789"/>
        <dbReference type="ChEBI" id="CHEBI:82795"/>
        <dbReference type="EC" id="2.1.1.80"/>
    </reaction>
</comment>
<dbReference type="SUPFAM" id="SSF53335">
    <property type="entry name" value="S-adenosyl-L-methionine-dependent methyltransferases"/>
    <property type="match status" value="1"/>
</dbReference>
<evidence type="ECO:0000256" key="2">
    <source>
        <dbReference type="ARBA" id="ARBA00012534"/>
    </source>
</evidence>
<evidence type="ECO:0000256" key="4">
    <source>
        <dbReference type="ARBA" id="ARBA00022679"/>
    </source>
</evidence>
<keyword evidence="5" id="KW-0949">S-adenosyl-L-methionine</keyword>
<dbReference type="CDD" id="cd02440">
    <property type="entry name" value="AdoMet_MTases"/>
    <property type="match status" value="1"/>
</dbReference>
<dbReference type="Pfam" id="PF03705">
    <property type="entry name" value="CheR_N"/>
    <property type="match status" value="1"/>
</dbReference>
<gene>
    <name evidence="7" type="ORF">NDI38_28275</name>
</gene>
<name>A0ABV0KSP8_9CYAN</name>
<keyword evidence="8" id="KW-1185">Reference proteome</keyword>
<evidence type="ECO:0000313" key="8">
    <source>
        <dbReference type="Proteomes" id="UP001476950"/>
    </source>
</evidence>
<dbReference type="InterPro" id="IPR000780">
    <property type="entry name" value="CheR_MeTrfase"/>
</dbReference>
<dbReference type="InterPro" id="IPR022642">
    <property type="entry name" value="CheR_C"/>
</dbReference>
<dbReference type="PANTHER" id="PTHR24422">
    <property type="entry name" value="CHEMOTAXIS PROTEIN METHYLTRANSFERASE"/>
    <property type="match status" value="1"/>
</dbReference>
<keyword evidence="3" id="KW-0489">Methyltransferase</keyword>
<dbReference type="PRINTS" id="PR00996">
    <property type="entry name" value="CHERMTFRASE"/>
</dbReference>
<dbReference type="EMBL" id="JAMPLM010000059">
    <property type="protein sequence ID" value="MEP1062273.1"/>
    <property type="molecule type" value="Genomic_DNA"/>
</dbReference>